<dbReference type="RefSeq" id="WP_341629227.1">
    <property type="nucleotide sequence ID" value="NZ_JBAKBA010000061.1"/>
</dbReference>
<keyword evidence="4" id="KW-1185">Reference proteome</keyword>
<dbReference type="InterPro" id="IPR001130">
    <property type="entry name" value="TatD-like"/>
</dbReference>
<dbReference type="GO" id="GO:0016787">
    <property type="term" value="F:hydrolase activity"/>
    <property type="evidence" value="ECO:0007669"/>
    <property type="project" value="UniProtKB-KW"/>
</dbReference>
<reference evidence="3 4" key="1">
    <citation type="submission" date="2024-02" db="EMBL/GenBank/DDBJ databases">
        <title>Bacteria isolated from the canopy kelp, Nereocystis luetkeana.</title>
        <authorList>
            <person name="Pfister C.A."/>
            <person name="Younker I.T."/>
            <person name="Light S.H."/>
        </authorList>
    </citation>
    <scope>NUCLEOTIDE SEQUENCE [LARGE SCALE GENOMIC DNA]</scope>
    <source>
        <strain evidence="3 4">TI.2.07</strain>
    </source>
</reference>
<dbReference type="PIRSF" id="PIRSF005902">
    <property type="entry name" value="DNase_TatD"/>
    <property type="match status" value="1"/>
</dbReference>
<organism evidence="3 4">
    <name type="scientific">Psychromonas arctica</name>
    <dbReference type="NCBI Taxonomy" id="168275"/>
    <lineage>
        <taxon>Bacteria</taxon>
        <taxon>Pseudomonadati</taxon>
        <taxon>Pseudomonadota</taxon>
        <taxon>Gammaproteobacteria</taxon>
        <taxon>Alteromonadales</taxon>
        <taxon>Psychromonadaceae</taxon>
        <taxon>Psychromonas</taxon>
    </lineage>
</organism>
<evidence type="ECO:0000313" key="3">
    <source>
        <dbReference type="EMBL" id="MEL0660846.1"/>
    </source>
</evidence>
<evidence type="ECO:0000256" key="1">
    <source>
        <dbReference type="ARBA" id="ARBA00009275"/>
    </source>
</evidence>
<dbReference type="PANTHER" id="PTHR46124:SF3">
    <property type="entry name" value="HYDROLASE"/>
    <property type="match status" value="1"/>
</dbReference>
<dbReference type="InterPro" id="IPR018228">
    <property type="entry name" value="DNase_TatD-rel_CS"/>
</dbReference>
<dbReference type="Pfam" id="PF01026">
    <property type="entry name" value="TatD_DNase"/>
    <property type="match status" value="1"/>
</dbReference>
<keyword evidence="2 3" id="KW-0378">Hydrolase</keyword>
<dbReference type="EC" id="3.1.-.-" evidence="3"/>
<dbReference type="PROSITE" id="PS01091">
    <property type="entry name" value="TATD_3"/>
    <property type="match status" value="1"/>
</dbReference>
<dbReference type="CDD" id="cd01310">
    <property type="entry name" value="TatD_DNAse"/>
    <property type="match status" value="1"/>
</dbReference>
<dbReference type="SUPFAM" id="SSF51556">
    <property type="entry name" value="Metallo-dependent hydrolases"/>
    <property type="match status" value="1"/>
</dbReference>
<gene>
    <name evidence="3" type="ORF">V6255_17060</name>
</gene>
<evidence type="ECO:0000313" key="4">
    <source>
        <dbReference type="Proteomes" id="UP001366060"/>
    </source>
</evidence>
<dbReference type="Proteomes" id="UP001366060">
    <property type="component" value="Unassembled WGS sequence"/>
</dbReference>
<sequence>MFIDSHCHFNFDCFKAEQDDLLLALSDANINNLIIPGTDAKRWPEIIDLVEKKTELKEHKNKLYFGLGVHPHFLTDFESDHLSQLKELLVKSLKQNDKRCVALGEIGLDKLIETDLATQESVFLAQLAIAEDLQLPVILHVVKTQSRVLQLLKETKFSYGGVYHAFSGSEEIANEFIKLGFKLGIGGVITYPNANKTRNAVSQLPLTSIVLETDAPDMPVYQQLTPHNSPLHLKNIFDSLCQIRKESPKVVAQQIYENTKGIFSIIND</sequence>
<dbReference type="PANTHER" id="PTHR46124">
    <property type="entry name" value="D-AMINOACYL-TRNA DEACYLASE"/>
    <property type="match status" value="1"/>
</dbReference>
<evidence type="ECO:0000256" key="2">
    <source>
        <dbReference type="ARBA" id="ARBA00022801"/>
    </source>
</evidence>
<dbReference type="EMBL" id="JBAKBA010000061">
    <property type="protein sequence ID" value="MEL0660846.1"/>
    <property type="molecule type" value="Genomic_DNA"/>
</dbReference>
<dbReference type="PROSITE" id="PS01137">
    <property type="entry name" value="TATD_1"/>
    <property type="match status" value="1"/>
</dbReference>
<comment type="caution">
    <text evidence="3">The sequence shown here is derived from an EMBL/GenBank/DDBJ whole genome shotgun (WGS) entry which is preliminary data.</text>
</comment>
<dbReference type="InterPro" id="IPR032466">
    <property type="entry name" value="Metal_Hydrolase"/>
</dbReference>
<protein>
    <submittedName>
        <fullName evidence="3">TatD family hydrolase</fullName>
        <ecNumber evidence="3">3.1.-.-</ecNumber>
    </submittedName>
</protein>
<comment type="similarity">
    <text evidence="1">Belongs to the metallo-dependent hydrolases superfamily. TatD-type hydrolase family.</text>
</comment>
<dbReference type="Gene3D" id="3.20.20.140">
    <property type="entry name" value="Metal-dependent hydrolases"/>
    <property type="match status" value="1"/>
</dbReference>
<accession>A0ABU9HH11</accession>
<proteinExistence type="inferred from homology"/>
<name>A0ABU9HH11_9GAMM</name>